<proteinExistence type="predicted"/>
<dbReference type="Pfam" id="PF13424">
    <property type="entry name" value="TPR_12"/>
    <property type="match status" value="1"/>
</dbReference>
<feature type="coiled-coil region" evidence="4">
    <location>
        <begin position="394"/>
        <end position="421"/>
    </location>
</feature>
<dbReference type="Gene3D" id="1.25.40.10">
    <property type="entry name" value="Tetratricopeptide repeat domain"/>
    <property type="match status" value="3"/>
</dbReference>
<evidence type="ECO:0000313" key="7">
    <source>
        <dbReference type="EMBL" id="CAL4777874.1"/>
    </source>
</evidence>
<reference evidence="7 8" key="2">
    <citation type="submission" date="2024-05" db="EMBL/GenBank/DDBJ databases">
        <authorList>
            <person name="Chen Y."/>
            <person name="Shah S."/>
            <person name="Dougan E. K."/>
            <person name="Thang M."/>
            <person name="Chan C."/>
        </authorList>
    </citation>
    <scope>NUCLEOTIDE SEQUENCE [LARGE SCALE GENOMIC DNA]</scope>
</reference>
<sequence>MSHIFGCKQTPPTPPTTSDEESSGSTSDAEMKKKKGNRAMGKKKYPKAIKYYSKAIKIDPNNATYHLNRAIANSALELWKDAEHDATTAVELQDATTTATTTAASSKGHFQLARARLRRGRCLEAREALKLGLNRYPQEPALLQLGKEIDRAVAKLEAKRQQEEEDAAKSAGPSGAKALTDQARALADASPSAALPLLAEAVQAAQRHRQRREEIGARSLQGKVHLRLRQWADAVSSWEAVVQLELQEFSVDILEERSALSNAHNNLGIAQKNAGRLGEASSSFQEAYRLATNGDDKVATHQASQILQNAAQCLLVQGKAAEARALCERSQEICQRLFGDRHGTLALGGLALARCFRAEGDLRNAIASYAKSLDIFSEKTSEESLAELPELPSVDRLQQLLQQTRGELAQLVALAERAKAQAMQGAAAGSAAAEGYSEAAPEAPSQ</sequence>
<organism evidence="6">
    <name type="scientific">Cladocopium goreaui</name>
    <dbReference type="NCBI Taxonomy" id="2562237"/>
    <lineage>
        <taxon>Eukaryota</taxon>
        <taxon>Sar</taxon>
        <taxon>Alveolata</taxon>
        <taxon>Dinophyceae</taxon>
        <taxon>Suessiales</taxon>
        <taxon>Symbiodiniaceae</taxon>
        <taxon>Cladocopium</taxon>
    </lineage>
</organism>
<protein>
    <submittedName>
        <fullName evidence="7">UDP-N-acetylglucosamine--peptide N-acetylglucosaminyltransferase SPINDLY</fullName>
    </submittedName>
</protein>
<keyword evidence="4" id="KW-0175">Coiled coil</keyword>
<evidence type="ECO:0000313" key="6">
    <source>
        <dbReference type="EMBL" id="CAI3990562.1"/>
    </source>
</evidence>
<dbReference type="Proteomes" id="UP001152797">
    <property type="component" value="Unassembled WGS sequence"/>
</dbReference>
<dbReference type="GO" id="GO:0016757">
    <property type="term" value="F:glycosyltransferase activity"/>
    <property type="evidence" value="ECO:0007669"/>
    <property type="project" value="UniProtKB-KW"/>
</dbReference>
<dbReference type="PANTHER" id="PTHR22904">
    <property type="entry name" value="TPR REPEAT CONTAINING PROTEIN"/>
    <property type="match status" value="1"/>
</dbReference>
<dbReference type="Pfam" id="PF13414">
    <property type="entry name" value="TPR_11"/>
    <property type="match status" value="1"/>
</dbReference>
<dbReference type="SUPFAM" id="SSF48452">
    <property type="entry name" value="TPR-like"/>
    <property type="match status" value="2"/>
</dbReference>
<evidence type="ECO:0000256" key="5">
    <source>
        <dbReference type="SAM" id="MobiDB-lite"/>
    </source>
</evidence>
<accession>A0A9P1FY56</accession>
<dbReference type="OrthoDB" id="273087at2759"/>
<dbReference type="EMBL" id="CAMXCT020001491">
    <property type="protein sequence ID" value="CAL1143937.1"/>
    <property type="molecule type" value="Genomic_DNA"/>
</dbReference>
<keyword evidence="8" id="KW-1185">Reference proteome</keyword>
<gene>
    <name evidence="6" type="ORF">C1SCF055_LOCUS17542</name>
</gene>
<feature type="compositionally biased region" description="Basic residues" evidence="5">
    <location>
        <begin position="32"/>
        <end position="42"/>
    </location>
</feature>
<comment type="caution">
    <text evidence="6">The sequence shown here is derived from an EMBL/GenBank/DDBJ whole genome shotgun (WGS) entry which is preliminary data.</text>
</comment>
<keyword evidence="1" id="KW-0677">Repeat</keyword>
<keyword evidence="7" id="KW-0328">Glycosyltransferase</keyword>
<feature type="region of interest" description="Disordered" evidence="5">
    <location>
        <begin position="158"/>
        <end position="177"/>
    </location>
</feature>
<dbReference type="PROSITE" id="PS50005">
    <property type="entry name" value="TPR"/>
    <property type="match status" value="1"/>
</dbReference>
<feature type="repeat" description="TPR" evidence="3">
    <location>
        <begin position="29"/>
        <end position="62"/>
    </location>
</feature>
<keyword evidence="2 3" id="KW-0802">TPR repeat</keyword>
<dbReference type="AlphaFoldDB" id="A0A9P1FY56"/>
<evidence type="ECO:0000256" key="1">
    <source>
        <dbReference type="ARBA" id="ARBA00022737"/>
    </source>
</evidence>
<name>A0A9P1FY56_9DINO</name>
<dbReference type="InterPro" id="IPR019734">
    <property type="entry name" value="TPR_rpt"/>
</dbReference>
<dbReference type="PANTHER" id="PTHR22904:SF523">
    <property type="entry name" value="STRESS-INDUCED-PHOSPHOPROTEIN 1"/>
    <property type="match status" value="1"/>
</dbReference>
<dbReference type="GO" id="GO:0051879">
    <property type="term" value="F:Hsp90 protein binding"/>
    <property type="evidence" value="ECO:0007669"/>
    <property type="project" value="TreeGrafter"/>
</dbReference>
<evidence type="ECO:0000256" key="3">
    <source>
        <dbReference type="PROSITE-ProRule" id="PRU00339"/>
    </source>
</evidence>
<reference evidence="6" key="1">
    <citation type="submission" date="2022-10" db="EMBL/GenBank/DDBJ databases">
        <authorList>
            <person name="Chen Y."/>
            <person name="Dougan E. K."/>
            <person name="Chan C."/>
            <person name="Rhodes N."/>
            <person name="Thang M."/>
        </authorList>
    </citation>
    <scope>NUCLEOTIDE SEQUENCE</scope>
</reference>
<evidence type="ECO:0000256" key="4">
    <source>
        <dbReference type="SAM" id="Coils"/>
    </source>
</evidence>
<evidence type="ECO:0000313" key="8">
    <source>
        <dbReference type="Proteomes" id="UP001152797"/>
    </source>
</evidence>
<evidence type="ECO:0000256" key="2">
    <source>
        <dbReference type="ARBA" id="ARBA00022803"/>
    </source>
</evidence>
<feature type="region of interest" description="Disordered" evidence="5">
    <location>
        <begin position="1"/>
        <end position="42"/>
    </location>
</feature>
<dbReference type="EMBL" id="CAMXCT010001491">
    <property type="protein sequence ID" value="CAI3990562.1"/>
    <property type="molecule type" value="Genomic_DNA"/>
</dbReference>
<keyword evidence="7" id="KW-0808">Transferase</keyword>
<dbReference type="SMART" id="SM00028">
    <property type="entry name" value="TPR"/>
    <property type="match status" value="7"/>
</dbReference>
<dbReference type="EMBL" id="CAMXCT030001491">
    <property type="protein sequence ID" value="CAL4777874.1"/>
    <property type="molecule type" value="Genomic_DNA"/>
</dbReference>
<dbReference type="InterPro" id="IPR011990">
    <property type="entry name" value="TPR-like_helical_dom_sf"/>
</dbReference>